<name>A0ACD4DDY3_9NOCA</name>
<gene>
    <name evidence="1" type="ORF">OED52_16280</name>
</gene>
<sequence>MPSSRIESGEAVGVCRTHRGGSVRSRVVRGAVRTLARPVIGAWMARPDLAWPLTLVDDAASLLPKPPGAQYVDVDLGSCRAEWIRAEGRSTRRAVLYLHGGAFLMCGLNTHRSLAVALSDHADGPVLSVDYRMLPKAPIAHAVDDAVRGYEWLCDKGYRGDEIVIAGDSAGGYLAFMTALAIAESDLPRPAGIVALSPLIDLDARRRAEFDVQASCPMFPGAAVQSLVRYIEGTHTLLTVDGEPGPLLCPLDNDLSVLPPVMIHAGHDELLRSDAESMSDAVREAGVPCELHLWRHQVHAFPIFAGSVPESRRAIAESGRFVRAVTEPWPRRAVPRLEAVA</sequence>
<evidence type="ECO:0000313" key="1">
    <source>
        <dbReference type="EMBL" id="UYP18202.1"/>
    </source>
</evidence>
<dbReference type="EMBL" id="CP107551">
    <property type="protein sequence ID" value="UYP18202.1"/>
    <property type="molecule type" value="Genomic_DNA"/>
</dbReference>
<keyword evidence="1" id="KW-0378">Hydrolase</keyword>
<evidence type="ECO:0000313" key="2">
    <source>
        <dbReference type="Proteomes" id="UP001156484"/>
    </source>
</evidence>
<organism evidence="1 2">
    <name type="scientific">Rhodococcus sacchari</name>
    <dbReference type="NCBI Taxonomy" id="2962047"/>
    <lineage>
        <taxon>Bacteria</taxon>
        <taxon>Bacillati</taxon>
        <taxon>Actinomycetota</taxon>
        <taxon>Actinomycetes</taxon>
        <taxon>Mycobacteriales</taxon>
        <taxon>Nocardiaceae</taxon>
        <taxon>Rhodococcus</taxon>
    </lineage>
</organism>
<reference evidence="1" key="1">
    <citation type="submission" date="2022-10" db="EMBL/GenBank/DDBJ databases">
        <title>Rhodococcus ferula Z13 complete genome.</title>
        <authorList>
            <person name="Long X."/>
            <person name="Zang M."/>
        </authorList>
    </citation>
    <scope>NUCLEOTIDE SEQUENCE</scope>
    <source>
        <strain evidence="1">Z13</strain>
    </source>
</reference>
<dbReference type="Proteomes" id="UP001156484">
    <property type="component" value="Chromosome"/>
</dbReference>
<proteinExistence type="predicted"/>
<accession>A0ACD4DDY3</accession>
<keyword evidence="2" id="KW-1185">Reference proteome</keyword>
<protein>
    <submittedName>
        <fullName evidence="1">Alpha/beta hydrolase</fullName>
    </submittedName>
</protein>